<gene>
    <name evidence="2" type="ORF">OV079_13185</name>
</gene>
<reference evidence="2" key="1">
    <citation type="submission" date="2022-11" db="EMBL/GenBank/DDBJ databases">
        <title>Minimal conservation of predation-associated metabolite biosynthetic gene clusters underscores biosynthetic potential of Myxococcota including descriptions for ten novel species: Archangium lansinium sp. nov., Myxococcus landrumus sp. nov., Nannocystis bai.</title>
        <authorList>
            <person name="Ahearne A."/>
            <person name="Stevens C."/>
            <person name="Phillips K."/>
        </authorList>
    </citation>
    <scope>NUCLEOTIDE SEQUENCE</scope>
    <source>
        <strain evidence="2">Na p29</strain>
    </source>
</reference>
<comment type="caution">
    <text evidence="2">The sequence shown here is derived from an EMBL/GenBank/DDBJ whole genome shotgun (WGS) entry which is preliminary data.</text>
</comment>
<keyword evidence="1" id="KW-0732">Signal</keyword>
<dbReference type="EMBL" id="JAPNKE010000002">
    <property type="protein sequence ID" value="MCY1006493.1"/>
    <property type="molecule type" value="Genomic_DNA"/>
</dbReference>
<evidence type="ECO:0000256" key="1">
    <source>
        <dbReference type="SAM" id="SignalP"/>
    </source>
</evidence>
<sequence>MTRASRRLALALLLVSAACLPSGELVAIDGSHRMLARDPQSGLSVVLTTGAWQGIPSDLDEQVTVIHVLVANLGNRPIRLAPGDIDLIDERGFRRDLLDAGGSFVQAGQNDNGYHPGRQLDFGRIEWVGGDVASSALPWGVLVPGTSMRGYVYFEKVDRANAATLTWHFHDSDSRPVVDLTFDLYVARGSQT</sequence>
<dbReference type="Proteomes" id="UP001150924">
    <property type="component" value="Unassembled WGS sequence"/>
</dbReference>
<organism evidence="2 3">
    <name type="scientific">Nannocystis pusilla</name>
    <dbReference type="NCBI Taxonomy" id="889268"/>
    <lineage>
        <taxon>Bacteria</taxon>
        <taxon>Pseudomonadati</taxon>
        <taxon>Myxococcota</taxon>
        <taxon>Polyangia</taxon>
        <taxon>Nannocystales</taxon>
        <taxon>Nannocystaceae</taxon>
        <taxon>Nannocystis</taxon>
    </lineage>
</organism>
<proteinExistence type="predicted"/>
<feature type="chain" id="PRO_5040976533" description="DUF4352 domain-containing protein" evidence="1">
    <location>
        <begin position="28"/>
        <end position="192"/>
    </location>
</feature>
<accession>A0A9X3IY45</accession>
<protein>
    <recommendedName>
        <fullName evidence="4">DUF4352 domain-containing protein</fullName>
    </recommendedName>
</protein>
<name>A0A9X3IY45_9BACT</name>
<dbReference type="PROSITE" id="PS51257">
    <property type="entry name" value="PROKAR_LIPOPROTEIN"/>
    <property type="match status" value="1"/>
</dbReference>
<evidence type="ECO:0000313" key="2">
    <source>
        <dbReference type="EMBL" id="MCY1006493.1"/>
    </source>
</evidence>
<dbReference type="RefSeq" id="WP_267768714.1">
    <property type="nucleotide sequence ID" value="NZ_JAPNKE010000002.1"/>
</dbReference>
<evidence type="ECO:0008006" key="4">
    <source>
        <dbReference type="Google" id="ProtNLM"/>
    </source>
</evidence>
<dbReference type="AlphaFoldDB" id="A0A9X3IY45"/>
<feature type="signal peptide" evidence="1">
    <location>
        <begin position="1"/>
        <end position="27"/>
    </location>
</feature>
<keyword evidence="3" id="KW-1185">Reference proteome</keyword>
<evidence type="ECO:0000313" key="3">
    <source>
        <dbReference type="Proteomes" id="UP001150924"/>
    </source>
</evidence>